<dbReference type="PANTHER" id="PTHR36838">
    <property type="entry name" value="AUXIN EFFLUX CARRIER FAMILY PROTEIN"/>
    <property type="match status" value="1"/>
</dbReference>
<sequence length="293" mass="30984">MVAQIFGIIAPVLVCVLIGFVWVRRGRPFDTGMVSSLVMYIGAPCLIVATLSAVSLSQAALLEVAALYGAVLVLTALAALAVIRLSGVSLRVYFTAMTFPNVGNMGLPLCLLAFGEQGLVLGLAWFMLNSIGHFSLGVVVVSGQSFLRELFTNPVVVSVAIAVLMVVTGWRLPAWLFNTVELIGGMTIPMMLITLGVSLGQLQVAGLGRATGFALLRLLMGFGVGFLVCELFAVEGALRGVVLIQSSMPVAVFNYLFAQRYRQGPQEVAGMVVVSTALAFVLLPVLLGYVLRG</sequence>
<feature type="transmembrane region" description="Helical" evidence="7">
    <location>
        <begin position="65"/>
        <end position="85"/>
    </location>
</feature>
<keyword evidence="6 7" id="KW-0472">Membrane</keyword>
<dbReference type="EMBL" id="CP004387">
    <property type="protein sequence ID" value="AJD47766.1"/>
    <property type="molecule type" value="Genomic_DNA"/>
</dbReference>
<dbReference type="KEGG" id="apac:S7S_06750"/>
<reference evidence="8 9" key="1">
    <citation type="journal article" date="2012" name="J. Bacteriol.">
        <title>Genome sequence of an alkane-degrading bacterium, Alcanivorax pacificus type strain W11-5, isolated from deep sea sediment.</title>
        <authorList>
            <person name="Lai Q."/>
            <person name="Shao Z."/>
        </authorList>
    </citation>
    <scope>NUCLEOTIDE SEQUENCE [LARGE SCALE GENOMIC DNA]</scope>
    <source>
        <strain evidence="8 9">W11-5</strain>
    </source>
</reference>
<feature type="transmembrane region" description="Helical" evidence="7">
    <location>
        <begin position="120"/>
        <end position="143"/>
    </location>
</feature>
<keyword evidence="9" id="KW-1185">Reference proteome</keyword>
<keyword evidence="2" id="KW-0813">Transport</keyword>
<dbReference type="AlphaFoldDB" id="A0A0B4XKX7"/>
<evidence type="ECO:0000256" key="6">
    <source>
        <dbReference type="ARBA" id="ARBA00023136"/>
    </source>
</evidence>
<keyword evidence="5 7" id="KW-1133">Transmembrane helix</keyword>
<evidence type="ECO:0000256" key="7">
    <source>
        <dbReference type="SAM" id="Phobius"/>
    </source>
</evidence>
<dbReference type="InterPro" id="IPR004776">
    <property type="entry name" value="Mem_transp_PIN-like"/>
</dbReference>
<dbReference type="STRING" id="391936.S7S_06750"/>
<proteinExistence type="predicted"/>
<evidence type="ECO:0000256" key="1">
    <source>
        <dbReference type="ARBA" id="ARBA00004141"/>
    </source>
</evidence>
<evidence type="ECO:0000313" key="8">
    <source>
        <dbReference type="EMBL" id="AJD47766.1"/>
    </source>
</evidence>
<evidence type="ECO:0000256" key="5">
    <source>
        <dbReference type="ARBA" id="ARBA00022989"/>
    </source>
</evidence>
<feature type="transmembrane region" description="Helical" evidence="7">
    <location>
        <begin position="269"/>
        <end position="291"/>
    </location>
</feature>
<dbReference type="GO" id="GO:0055085">
    <property type="term" value="P:transmembrane transport"/>
    <property type="evidence" value="ECO:0007669"/>
    <property type="project" value="InterPro"/>
</dbReference>
<feature type="transmembrane region" description="Helical" evidence="7">
    <location>
        <begin position="37"/>
        <end position="59"/>
    </location>
</feature>
<feature type="transmembrane region" description="Helical" evidence="7">
    <location>
        <begin position="6"/>
        <end position="25"/>
    </location>
</feature>
<feature type="transmembrane region" description="Helical" evidence="7">
    <location>
        <begin position="150"/>
        <end position="170"/>
    </location>
</feature>
<keyword evidence="3" id="KW-1003">Cell membrane</keyword>
<feature type="transmembrane region" description="Helical" evidence="7">
    <location>
        <begin position="240"/>
        <end position="257"/>
    </location>
</feature>
<feature type="transmembrane region" description="Helical" evidence="7">
    <location>
        <begin position="214"/>
        <end position="234"/>
    </location>
</feature>
<evidence type="ECO:0000256" key="2">
    <source>
        <dbReference type="ARBA" id="ARBA00022448"/>
    </source>
</evidence>
<name>A0A0B4XKX7_9GAMM</name>
<dbReference type="OrthoDB" id="3238001at2"/>
<dbReference type="RefSeq" id="WP_008738886.1">
    <property type="nucleotide sequence ID" value="NZ_CP004387.1"/>
</dbReference>
<evidence type="ECO:0000256" key="3">
    <source>
        <dbReference type="ARBA" id="ARBA00022475"/>
    </source>
</evidence>
<keyword evidence="4 7" id="KW-0812">Transmembrane</keyword>
<protein>
    <submittedName>
        <fullName evidence="8">AEC family transporter</fullName>
    </submittedName>
</protein>
<evidence type="ECO:0000256" key="4">
    <source>
        <dbReference type="ARBA" id="ARBA00022692"/>
    </source>
</evidence>
<feature type="transmembrane region" description="Helical" evidence="7">
    <location>
        <begin position="92"/>
        <end position="114"/>
    </location>
</feature>
<dbReference type="HOGENOM" id="CLU_056175_4_1_6"/>
<dbReference type="Pfam" id="PF03547">
    <property type="entry name" value="Mem_trans"/>
    <property type="match status" value="2"/>
</dbReference>
<dbReference type="GO" id="GO:0016020">
    <property type="term" value="C:membrane"/>
    <property type="evidence" value="ECO:0007669"/>
    <property type="project" value="UniProtKB-SubCell"/>
</dbReference>
<dbReference type="PANTHER" id="PTHR36838:SF1">
    <property type="entry name" value="SLR1864 PROTEIN"/>
    <property type="match status" value="1"/>
</dbReference>
<feature type="transmembrane region" description="Helical" evidence="7">
    <location>
        <begin position="182"/>
        <end position="202"/>
    </location>
</feature>
<evidence type="ECO:0000313" key="9">
    <source>
        <dbReference type="Proteomes" id="UP000006764"/>
    </source>
</evidence>
<gene>
    <name evidence="8" type="ORF">S7S_06750</name>
</gene>
<organism evidence="8 9">
    <name type="scientific">Isoalcanivorax pacificus W11-5</name>
    <dbReference type="NCBI Taxonomy" id="391936"/>
    <lineage>
        <taxon>Bacteria</taxon>
        <taxon>Pseudomonadati</taxon>
        <taxon>Pseudomonadota</taxon>
        <taxon>Gammaproteobacteria</taxon>
        <taxon>Oceanospirillales</taxon>
        <taxon>Alcanivoracaceae</taxon>
        <taxon>Isoalcanivorax</taxon>
    </lineage>
</organism>
<accession>A0A0B4XKX7</accession>
<comment type="subcellular location">
    <subcellularLocation>
        <location evidence="1">Membrane</location>
        <topology evidence="1">Multi-pass membrane protein</topology>
    </subcellularLocation>
</comment>
<dbReference type="Proteomes" id="UP000006764">
    <property type="component" value="Chromosome"/>
</dbReference>